<name>A0A8X6UAZ2_NEPPI</name>
<protein>
    <submittedName>
        <fullName evidence="1">Uncharacterized protein</fullName>
    </submittedName>
</protein>
<organism evidence="1 2">
    <name type="scientific">Nephila pilipes</name>
    <name type="common">Giant wood spider</name>
    <name type="synonym">Nephila maculata</name>
    <dbReference type="NCBI Taxonomy" id="299642"/>
    <lineage>
        <taxon>Eukaryota</taxon>
        <taxon>Metazoa</taxon>
        <taxon>Ecdysozoa</taxon>
        <taxon>Arthropoda</taxon>
        <taxon>Chelicerata</taxon>
        <taxon>Arachnida</taxon>
        <taxon>Araneae</taxon>
        <taxon>Araneomorphae</taxon>
        <taxon>Entelegynae</taxon>
        <taxon>Araneoidea</taxon>
        <taxon>Nephilidae</taxon>
        <taxon>Nephila</taxon>
    </lineage>
</organism>
<dbReference type="AlphaFoldDB" id="A0A8X6UAZ2"/>
<evidence type="ECO:0000313" key="1">
    <source>
        <dbReference type="EMBL" id="GFT96302.1"/>
    </source>
</evidence>
<accession>A0A8X6UAZ2</accession>
<keyword evidence="2" id="KW-1185">Reference proteome</keyword>
<comment type="caution">
    <text evidence="1">The sequence shown here is derived from an EMBL/GenBank/DDBJ whole genome shotgun (WGS) entry which is preliminary data.</text>
</comment>
<gene>
    <name evidence="1" type="ORF">NPIL_580711</name>
</gene>
<sequence>MYSSVFFMCPDECSADCGWSLRSPWSLASLALWSSWEAISFFCLLKLCGSLFRVPASACRRSWILDLPCLLSSRLAVELFLCRRGLLLFAFICVDLLNTDFVLGPCDPEDYFYCVFQELCFGYFDLVIFICKLFAEIKI</sequence>
<evidence type="ECO:0000313" key="2">
    <source>
        <dbReference type="Proteomes" id="UP000887013"/>
    </source>
</evidence>
<reference evidence="1" key="1">
    <citation type="submission" date="2020-08" db="EMBL/GenBank/DDBJ databases">
        <title>Multicomponent nature underlies the extraordinary mechanical properties of spider dragline silk.</title>
        <authorList>
            <person name="Kono N."/>
            <person name="Nakamura H."/>
            <person name="Mori M."/>
            <person name="Yoshida Y."/>
            <person name="Ohtoshi R."/>
            <person name="Malay A.D."/>
            <person name="Moran D.A.P."/>
            <person name="Tomita M."/>
            <person name="Numata K."/>
            <person name="Arakawa K."/>
        </authorList>
    </citation>
    <scope>NUCLEOTIDE SEQUENCE</scope>
</reference>
<dbReference type="EMBL" id="BMAW01121911">
    <property type="protein sequence ID" value="GFT96302.1"/>
    <property type="molecule type" value="Genomic_DNA"/>
</dbReference>
<proteinExistence type="predicted"/>
<dbReference type="Proteomes" id="UP000887013">
    <property type="component" value="Unassembled WGS sequence"/>
</dbReference>